<evidence type="ECO:0000313" key="1">
    <source>
        <dbReference type="EMBL" id="RUT78849.1"/>
    </source>
</evidence>
<accession>A0A434AWH2</accession>
<reference evidence="1 2" key="1">
    <citation type="submission" date="2018-11" db="EMBL/GenBank/DDBJ databases">
        <title>Parancylomarina longa gen. nov., sp. nov., isolated from sediments of southern Okinawa.</title>
        <authorList>
            <person name="Fu T."/>
        </authorList>
    </citation>
    <scope>NUCLEOTIDE SEQUENCE [LARGE SCALE GENOMIC DNA]</scope>
    <source>
        <strain evidence="1 2">T3-2 S1-C</strain>
    </source>
</reference>
<evidence type="ECO:0000313" key="2">
    <source>
        <dbReference type="Proteomes" id="UP000282985"/>
    </source>
</evidence>
<evidence type="ECO:0008006" key="3">
    <source>
        <dbReference type="Google" id="ProtNLM"/>
    </source>
</evidence>
<name>A0A434AWH2_9BACT</name>
<proteinExistence type="predicted"/>
<sequence>MKITDNKEILSRTKELIEHHATGTPSQLALKLGVSERNAYRILEYLKGSGWEIHYSRMQESYVLND</sequence>
<comment type="caution">
    <text evidence="1">The sequence shown here is derived from an EMBL/GenBank/DDBJ whole genome shotgun (WGS) entry which is preliminary data.</text>
</comment>
<keyword evidence="2" id="KW-1185">Reference proteome</keyword>
<dbReference type="EMBL" id="RJJX01000006">
    <property type="protein sequence ID" value="RUT78849.1"/>
    <property type="molecule type" value="Genomic_DNA"/>
</dbReference>
<dbReference type="AlphaFoldDB" id="A0A434AWH2"/>
<dbReference type="OrthoDB" id="1163801at2"/>
<dbReference type="RefSeq" id="WP_127343250.1">
    <property type="nucleotide sequence ID" value="NZ_RJJX01000006.1"/>
</dbReference>
<dbReference type="Proteomes" id="UP000282985">
    <property type="component" value="Unassembled WGS sequence"/>
</dbReference>
<protein>
    <recommendedName>
        <fullName evidence="3">HTH domain-containing protein</fullName>
    </recommendedName>
</protein>
<gene>
    <name evidence="1" type="ORF">DLK05_06880</name>
</gene>
<organism evidence="1 2">
    <name type="scientific">Ancylomarina longa</name>
    <dbReference type="NCBI Taxonomy" id="2487017"/>
    <lineage>
        <taxon>Bacteria</taxon>
        <taxon>Pseudomonadati</taxon>
        <taxon>Bacteroidota</taxon>
        <taxon>Bacteroidia</taxon>
        <taxon>Marinilabiliales</taxon>
        <taxon>Marinifilaceae</taxon>
        <taxon>Ancylomarina</taxon>
    </lineage>
</organism>